<name>A0AB39QZP3_9ACTN</name>
<protein>
    <submittedName>
        <fullName evidence="2">Uncharacterized protein</fullName>
    </submittedName>
</protein>
<sequence length="77" mass="8454">MWAAAGNDLRRHAHDVADAARAAVRPLRSHRSGHSRSTPTVHERAAVSIQRGHHRKAEAAGTGLLGQNKHKNRLQRS</sequence>
<gene>
    <name evidence="2" type="ORF">AB5J52_46375</name>
</gene>
<dbReference type="RefSeq" id="WP_369227767.1">
    <property type="nucleotide sequence ID" value="NZ_CP163441.1"/>
</dbReference>
<evidence type="ECO:0000256" key="1">
    <source>
        <dbReference type="SAM" id="MobiDB-lite"/>
    </source>
</evidence>
<evidence type="ECO:0000313" key="2">
    <source>
        <dbReference type="EMBL" id="XDQ49107.1"/>
    </source>
</evidence>
<feature type="compositionally biased region" description="Basic residues" evidence="1">
    <location>
        <begin position="68"/>
        <end position="77"/>
    </location>
</feature>
<dbReference type="EMBL" id="CP163441">
    <property type="protein sequence ID" value="XDQ49107.1"/>
    <property type="molecule type" value="Genomic_DNA"/>
</dbReference>
<organism evidence="2">
    <name type="scientific">Streptomyces sp. R39</name>
    <dbReference type="NCBI Taxonomy" id="3238631"/>
    <lineage>
        <taxon>Bacteria</taxon>
        <taxon>Bacillati</taxon>
        <taxon>Actinomycetota</taxon>
        <taxon>Actinomycetes</taxon>
        <taxon>Kitasatosporales</taxon>
        <taxon>Streptomycetaceae</taxon>
        <taxon>Streptomyces</taxon>
    </lineage>
</organism>
<accession>A0AB39QZP3</accession>
<dbReference type="AlphaFoldDB" id="A0AB39QZP3"/>
<reference evidence="2" key="1">
    <citation type="submission" date="2024-07" db="EMBL/GenBank/DDBJ databases">
        <authorList>
            <person name="Yu S.T."/>
        </authorList>
    </citation>
    <scope>NUCLEOTIDE SEQUENCE</scope>
    <source>
        <strain evidence="2">R39</strain>
    </source>
</reference>
<feature type="region of interest" description="Disordered" evidence="1">
    <location>
        <begin position="20"/>
        <end position="77"/>
    </location>
</feature>
<proteinExistence type="predicted"/>